<comment type="caution">
    <text evidence="1">The sequence shown here is derived from an EMBL/GenBank/DDBJ whole genome shotgun (WGS) entry which is preliminary data.</text>
</comment>
<organism evidence="1 2">
    <name type="scientific">Candidatus Scalindua arabica</name>
    <dbReference type="NCBI Taxonomy" id="1127984"/>
    <lineage>
        <taxon>Bacteria</taxon>
        <taxon>Pseudomonadati</taxon>
        <taxon>Planctomycetota</taxon>
        <taxon>Candidatus Brocadiia</taxon>
        <taxon>Candidatus Brocadiales</taxon>
        <taxon>Candidatus Scalinduaceae</taxon>
        <taxon>Candidatus Scalindua</taxon>
    </lineage>
</organism>
<protein>
    <submittedName>
        <fullName evidence="1">Uncharacterized protein</fullName>
    </submittedName>
</protein>
<dbReference type="Proteomes" id="UP000722750">
    <property type="component" value="Unassembled WGS sequence"/>
</dbReference>
<reference evidence="1" key="1">
    <citation type="journal article" date="2021" name="ISME J.">
        <title>Fine-scale metabolic discontinuity in a stratified prokaryote microbiome of a Red Sea deep halocline.</title>
        <authorList>
            <person name="Michoud G."/>
            <person name="Ngugi D.K."/>
            <person name="Barozzi A."/>
            <person name="Merlino G."/>
            <person name="Calleja M.L."/>
            <person name="Delgado-Huertas A."/>
            <person name="Moran X.A.G."/>
            <person name="Daffonchio D."/>
        </authorList>
    </citation>
    <scope>NUCLEOTIDE SEQUENCE</scope>
    <source>
        <strain evidence="1">SuakinDeep_MAG55_1</strain>
    </source>
</reference>
<dbReference type="AlphaFoldDB" id="A0A941W2G9"/>
<evidence type="ECO:0000313" key="2">
    <source>
        <dbReference type="Proteomes" id="UP000722750"/>
    </source>
</evidence>
<gene>
    <name evidence="1" type="ORF">MAG551_01423</name>
</gene>
<accession>A0A941W2G9</accession>
<name>A0A941W2G9_9BACT</name>
<sequence length="43" mass="5201">MAKTKIIYKCKDELIVKYMHPRGKEYLSYETEITVKETLKKHL</sequence>
<proteinExistence type="predicted"/>
<evidence type="ECO:0000313" key="1">
    <source>
        <dbReference type="EMBL" id="MBS1258365.1"/>
    </source>
</evidence>
<dbReference type="EMBL" id="JAANXD010000059">
    <property type="protein sequence ID" value="MBS1258365.1"/>
    <property type="molecule type" value="Genomic_DNA"/>
</dbReference>